<proteinExistence type="predicted"/>
<feature type="coiled-coil region" evidence="1">
    <location>
        <begin position="69"/>
        <end position="96"/>
    </location>
</feature>
<dbReference type="InterPro" id="IPR007060">
    <property type="entry name" value="FtsL/DivIC"/>
</dbReference>
<keyword evidence="1" id="KW-0175">Coiled coil</keyword>
<protein>
    <submittedName>
        <fullName evidence="4">Septum formation initiator family protein</fullName>
    </submittedName>
</protein>
<keyword evidence="3" id="KW-1133">Transmembrane helix</keyword>
<comment type="caution">
    <text evidence="4">The sequence shown here is derived from an EMBL/GenBank/DDBJ whole genome shotgun (WGS) entry which is preliminary data.</text>
</comment>
<dbReference type="Proteomes" id="UP001277761">
    <property type="component" value="Unassembled WGS sequence"/>
</dbReference>
<sequence length="124" mass="13687">MANQPVVSSSTTTFPRGARPGERRPGTARPEVTLAWGRIGRIALVIVLLVLASSYVRPLLDWVSANGQAAQQEQRLAELTATQKRLEARKRELLTARGMVAQAQELGMVKPGQRLYWVRGLPKD</sequence>
<feature type="region of interest" description="Disordered" evidence="2">
    <location>
        <begin position="1"/>
        <end position="29"/>
    </location>
</feature>
<gene>
    <name evidence="4" type="ORF">SK069_06460</name>
</gene>
<evidence type="ECO:0000313" key="4">
    <source>
        <dbReference type="EMBL" id="MDX8151225.1"/>
    </source>
</evidence>
<organism evidence="4 5">
    <name type="scientific">Patulibacter brassicae</name>
    <dbReference type="NCBI Taxonomy" id="1705717"/>
    <lineage>
        <taxon>Bacteria</taxon>
        <taxon>Bacillati</taxon>
        <taxon>Actinomycetota</taxon>
        <taxon>Thermoleophilia</taxon>
        <taxon>Solirubrobacterales</taxon>
        <taxon>Patulibacteraceae</taxon>
        <taxon>Patulibacter</taxon>
    </lineage>
</organism>
<accession>A0ABU4VHD2</accession>
<evidence type="ECO:0000313" key="5">
    <source>
        <dbReference type="Proteomes" id="UP001277761"/>
    </source>
</evidence>
<reference evidence="4 5" key="1">
    <citation type="submission" date="2023-11" db="EMBL/GenBank/DDBJ databases">
        <authorList>
            <person name="Xu M."/>
            <person name="Jiang T."/>
        </authorList>
    </citation>
    <scope>NUCLEOTIDE SEQUENCE [LARGE SCALE GENOMIC DNA]</scope>
    <source>
        <strain evidence="4 5">SD</strain>
    </source>
</reference>
<dbReference type="EMBL" id="JAXAVX010000002">
    <property type="protein sequence ID" value="MDX8151225.1"/>
    <property type="molecule type" value="Genomic_DNA"/>
</dbReference>
<feature type="compositionally biased region" description="Polar residues" evidence="2">
    <location>
        <begin position="1"/>
        <end position="14"/>
    </location>
</feature>
<evidence type="ECO:0000256" key="3">
    <source>
        <dbReference type="SAM" id="Phobius"/>
    </source>
</evidence>
<keyword evidence="5" id="KW-1185">Reference proteome</keyword>
<keyword evidence="3" id="KW-0812">Transmembrane</keyword>
<name>A0ABU4VHD2_9ACTN</name>
<evidence type="ECO:0000256" key="1">
    <source>
        <dbReference type="SAM" id="Coils"/>
    </source>
</evidence>
<keyword evidence="3" id="KW-0472">Membrane</keyword>
<evidence type="ECO:0000256" key="2">
    <source>
        <dbReference type="SAM" id="MobiDB-lite"/>
    </source>
</evidence>
<dbReference type="Pfam" id="PF04977">
    <property type="entry name" value="DivIC"/>
    <property type="match status" value="1"/>
</dbReference>
<feature type="transmembrane region" description="Helical" evidence="3">
    <location>
        <begin position="39"/>
        <end position="56"/>
    </location>
</feature>